<name>A0A7Y1MVX3_9PSED</name>
<dbReference type="GeneID" id="70099279"/>
<organism evidence="1 2">
    <name type="scientific">Pseudomonas gessardii</name>
    <dbReference type="NCBI Taxonomy" id="78544"/>
    <lineage>
        <taxon>Bacteria</taxon>
        <taxon>Pseudomonadati</taxon>
        <taxon>Pseudomonadota</taxon>
        <taxon>Gammaproteobacteria</taxon>
        <taxon>Pseudomonadales</taxon>
        <taxon>Pseudomonadaceae</taxon>
        <taxon>Pseudomonas</taxon>
    </lineage>
</organism>
<evidence type="ECO:0000313" key="1">
    <source>
        <dbReference type="EMBL" id="NNA99387.1"/>
    </source>
</evidence>
<evidence type="ECO:0000313" key="2">
    <source>
        <dbReference type="Proteomes" id="UP000542111"/>
    </source>
</evidence>
<comment type="caution">
    <text evidence="1">The sequence shown here is derived from an EMBL/GenBank/DDBJ whole genome shotgun (WGS) entry which is preliminary data.</text>
</comment>
<dbReference type="AlphaFoldDB" id="A0A7Y1MVX3"/>
<dbReference type="RefSeq" id="WP_076965345.1">
    <property type="nucleotide sequence ID" value="NZ_CBCRYT010000138.1"/>
</dbReference>
<dbReference type="EMBL" id="JAAQYP010000097">
    <property type="protein sequence ID" value="NNA99387.1"/>
    <property type="molecule type" value="Genomic_DNA"/>
</dbReference>
<proteinExistence type="predicted"/>
<gene>
    <name evidence="1" type="ORF">HBO33_30075</name>
</gene>
<dbReference type="Proteomes" id="UP000542111">
    <property type="component" value="Unassembled WGS sequence"/>
</dbReference>
<protein>
    <submittedName>
        <fullName evidence="1">Uncharacterized protein</fullName>
    </submittedName>
</protein>
<sequence>MTNSTKHHVSLAYEHEGEARQAYAELHQAKICVTFAGLPSIRFQVSLNDPLQVILELPTDHGGKKPTVSCDISSIPELKVAMAEAYRQGWLSPKVAMNACQ</sequence>
<dbReference type="OrthoDB" id="6887053at2"/>
<reference evidence="1 2" key="1">
    <citation type="journal article" date="2020" name="Front. Microbiol.">
        <title>Genetic Organization of the aprX-lipA2 Operon Affects the Proteolytic Potential of Pseudomonas Species in Milk.</title>
        <authorList>
            <person name="Maier C."/>
            <person name="Huptas C."/>
            <person name="von Neubeck M."/>
            <person name="Scherer S."/>
            <person name="Wenning M."/>
            <person name="Lucking G."/>
        </authorList>
    </citation>
    <scope>NUCLEOTIDE SEQUENCE [LARGE SCALE GENOMIC DNA]</scope>
    <source>
        <strain evidence="1 2">G4779</strain>
    </source>
</reference>
<accession>A0A7Y1MVX3</accession>